<evidence type="ECO:0000313" key="5">
    <source>
        <dbReference type="Proteomes" id="UP000662818"/>
    </source>
</evidence>
<feature type="transmembrane region" description="Helical" evidence="3">
    <location>
        <begin position="85"/>
        <end position="107"/>
    </location>
</feature>
<dbReference type="Proteomes" id="UP000662818">
    <property type="component" value="Chromosome"/>
</dbReference>
<keyword evidence="3" id="KW-0812">Transmembrane</keyword>
<name>A0ABX7PHQ0_9ACTN</name>
<comment type="similarity">
    <text evidence="2">Belongs to the CDP-alcohol phosphatidyltransferase class-I family.</text>
</comment>
<keyword evidence="5" id="KW-1185">Reference proteome</keyword>
<accession>A0ABX7PHQ0</accession>
<protein>
    <submittedName>
        <fullName evidence="4">CDP-alcohol phosphatidyltransferase</fullName>
    </submittedName>
</protein>
<keyword evidence="3" id="KW-0472">Membrane</keyword>
<sequence>MLVGTSAVALVLDAVDGYVARRTGTVSASGARFDMETDAFLIAVLSVHVAPLLGWWVLAIGAMRYAYVLAARAWQWLRRPTPPRYWAKVVAAVQGIVLTVASATLLPDPTARFLLAVALLLLVESFGHDVVWQWRHRYDAADAPLPAGTTGPTPRMLTLAAVAVLWVTLAPPRVVDGVTPGDFARIPVEGVALAALAIVLPRRGRRAAAVVVGVVVTALAVLRALGLGFDLYLGRSFHVLGDWSYLPKGAEVVRDTEGLPVAVLAVVGVAAVIGALAAVLTWSAARVARTAAEQPRPTARTLVALGTAWLVCAAVGGPVGGVNAAGSAGLVVDTVDQVRADHRDTGVFARELRSDAFAGTPGDQLLRGLRGKDVLLVWFESYGRVALEGSWFAPSVVDVLEEGDRELSAAGYRSRSAFLTSPTFGAGSWLAHGTFQSGAWADGERRYGQLLDSDRLSLTRAFSAAGWRTVFDVPANTRDWPEGAAYYGFDQLYDSRNVGYRGPEFGYASMPDQYTLDHLRRTELTPGPRPRVFAEIDLVSSHHPWAPVPELVPWSEVGDGSVYDGMPDRGGEAVDGHRDPGAAQRNYAASVRYTWRTLISFLTTYPDPDRVVIVVGDHQPHSFVTGRDAGRDVPISVIAQDPDVLRRIDGWGWQPGVLPGPDAPVARMDTMRDRILTAFGPGR</sequence>
<dbReference type="PROSITE" id="PS00379">
    <property type="entry name" value="CDP_ALCOHOL_P_TRANSF"/>
    <property type="match status" value="1"/>
</dbReference>
<dbReference type="Gene3D" id="1.20.120.1760">
    <property type="match status" value="1"/>
</dbReference>
<dbReference type="Gene3D" id="3.40.720.10">
    <property type="entry name" value="Alkaline Phosphatase, subunit A"/>
    <property type="match status" value="1"/>
</dbReference>
<feature type="transmembrane region" description="Helical" evidence="3">
    <location>
        <begin position="113"/>
        <end position="132"/>
    </location>
</feature>
<feature type="transmembrane region" description="Helical" evidence="3">
    <location>
        <begin position="302"/>
        <end position="321"/>
    </location>
</feature>
<dbReference type="Pfam" id="PF01066">
    <property type="entry name" value="CDP-OH_P_transf"/>
    <property type="match status" value="1"/>
</dbReference>
<dbReference type="InterPro" id="IPR017850">
    <property type="entry name" value="Alkaline_phosphatase_core_sf"/>
</dbReference>
<dbReference type="InterPro" id="IPR043130">
    <property type="entry name" value="CDP-OH_PTrfase_TM_dom"/>
</dbReference>
<dbReference type="InterPro" id="IPR000462">
    <property type="entry name" value="CDP-OH_P_trans"/>
</dbReference>
<dbReference type="EMBL" id="CP022295">
    <property type="protein sequence ID" value="QSR25305.1"/>
    <property type="molecule type" value="Genomic_DNA"/>
</dbReference>
<keyword evidence="1 2" id="KW-0808">Transferase</keyword>
<feature type="transmembrane region" description="Helical" evidence="3">
    <location>
        <begin position="207"/>
        <end position="229"/>
    </location>
</feature>
<gene>
    <name evidence="4" type="ORF">CFH99_06670</name>
</gene>
<evidence type="ECO:0000256" key="1">
    <source>
        <dbReference type="ARBA" id="ARBA00022679"/>
    </source>
</evidence>
<evidence type="ECO:0000313" key="4">
    <source>
        <dbReference type="EMBL" id="QSR25305.1"/>
    </source>
</evidence>
<proteinExistence type="inferred from homology"/>
<reference evidence="4 5" key="1">
    <citation type="submission" date="2017-06" db="EMBL/GenBank/DDBJ databases">
        <title>Complete Genome Sequence of the Soil Carbazole-Degrading Bacterium Nocardioides aromaticivorans IC177.</title>
        <authorList>
            <person name="Vejarano F."/>
            <person name="Suzuki-Minakuchi C."/>
            <person name="Ohtsubo Y."/>
            <person name="Tsuda M."/>
            <person name="Okada K."/>
            <person name="Nojiri H."/>
        </authorList>
    </citation>
    <scope>NUCLEOTIDE SEQUENCE [LARGE SCALE GENOMIC DNA]</scope>
    <source>
        <strain evidence="4 5">IC177</strain>
    </source>
</reference>
<dbReference type="InterPro" id="IPR048254">
    <property type="entry name" value="CDP_ALCOHOL_P_TRANSF_CS"/>
</dbReference>
<organism evidence="4 5">
    <name type="scientific">Nocardioides aromaticivorans</name>
    <dbReference type="NCBI Taxonomy" id="200618"/>
    <lineage>
        <taxon>Bacteria</taxon>
        <taxon>Bacillati</taxon>
        <taxon>Actinomycetota</taxon>
        <taxon>Actinomycetes</taxon>
        <taxon>Propionibacteriales</taxon>
        <taxon>Nocardioidaceae</taxon>
        <taxon>Nocardioides</taxon>
    </lineage>
</organism>
<evidence type="ECO:0000256" key="2">
    <source>
        <dbReference type="RuleBase" id="RU003750"/>
    </source>
</evidence>
<keyword evidence="3" id="KW-1133">Transmembrane helix</keyword>
<evidence type="ECO:0000256" key="3">
    <source>
        <dbReference type="SAM" id="Phobius"/>
    </source>
</evidence>
<feature type="transmembrane region" description="Helical" evidence="3">
    <location>
        <begin position="41"/>
        <end position="65"/>
    </location>
</feature>
<feature type="transmembrane region" description="Helical" evidence="3">
    <location>
        <begin position="261"/>
        <end position="282"/>
    </location>
</feature>